<name>A0ABN1A7X1_9ACTN</name>
<keyword evidence="3" id="KW-1185">Reference proteome</keyword>
<organism evidence="2 3">
    <name type="scientific">Streptomyces olivaceiscleroticus</name>
    <dbReference type="NCBI Taxonomy" id="68245"/>
    <lineage>
        <taxon>Bacteria</taxon>
        <taxon>Bacillati</taxon>
        <taxon>Actinomycetota</taxon>
        <taxon>Actinomycetes</taxon>
        <taxon>Kitasatosporales</taxon>
        <taxon>Streptomycetaceae</taxon>
        <taxon>Streptomyces</taxon>
    </lineage>
</organism>
<dbReference type="EMBL" id="BAAABY010000026">
    <property type="protein sequence ID" value="GAA0469663.1"/>
    <property type="molecule type" value="Genomic_DNA"/>
</dbReference>
<protein>
    <submittedName>
        <fullName evidence="2">Uncharacterized protein</fullName>
    </submittedName>
</protein>
<reference evidence="2 3" key="1">
    <citation type="journal article" date="2019" name="Int. J. Syst. Evol. Microbiol.">
        <title>The Global Catalogue of Microorganisms (GCM) 10K type strain sequencing project: providing services to taxonomists for standard genome sequencing and annotation.</title>
        <authorList>
            <consortium name="The Broad Institute Genomics Platform"/>
            <consortium name="The Broad Institute Genome Sequencing Center for Infectious Disease"/>
            <person name="Wu L."/>
            <person name="Ma J."/>
        </authorList>
    </citation>
    <scope>NUCLEOTIDE SEQUENCE [LARGE SCALE GENOMIC DNA]</scope>
    <source>
        <strain evidence="2 3">JCM 4805</strain>
    </source>
</reference>
<comment type="caution">
    <text evidence="2">The sequence shown here is derived from an EMBL/GenBank/DDBJ whole genome shotgun (WGS) entry which is preliminary data.</text>
</comment>
<gene>
    <name evidence="2" type="ORF">GCM10010361_37380</name>
</gene>
<proteinExistence type="predicted"/>
<evidence type="ECO:0000256" key="1">
    <source>
        <dbReference type="SAM" id="MobiDB-lite"/>
    </source>
</evidence>
<accession>A0ABN1A7X1</accession>
<feature type="region of interest" description="Disordered" evidence="1">
    <location>
        <begin position="1"/>
        <end position="62"/>
    </location>
</feature>
<sequence length="62" mass="6935">MDASFAMTKTNPLDRSPEPEPRARAPRPCRVRSPGGPYVPPGLDRTFRNAGTRKMPRVRTLT</sequence>
<evidence type="ECO:0000313" key="3">
    <source>
        <dbReference type="Proteomes" id="UP001500909"/>
    </source>
</evidence>
<evidence type="ECO:0000313" key="2">
    <source>
        <dbReference type="EMBL" id="GAA0469663.1"/>
    </source>
</evidence>
<dbReference type="Proteomes" id="UP001500909">
    <property type="component" value="Unassembled WGS sequence"/>
</dbReference>